<dbReference type="KEGG" id="ato:CIW82_14070"/>
<dbReference type="AlphaFoldDB" id="A0A291PJJ4"/>
<evidence type="ECO:0000313" key="2">
    <source>
        <dbReference type="Proteomes" id="UP000220394"/>
    </source>
</evidence>
<dbReference type="Proteomes" id="UP000220394">
    <property type="component" value="Chromosome"/>
</dbReference>
<dbReference type="RefSeq" id="WP_086897450.1">
    <property type="nucleotide sequence ID" value="NZ_CP022699.1"/>
</dbReference>
<sequence>MSRTVNDQLEISADHGIKLSFAARAQELLMNHQMIVVNIGEETAYAEGSPPSALRPFSSRHYQRGSRLTGNNLLLVDLDVIPKKMSCVKQLGWKEFKLDPATNGYGELWKSPRIKIGTIPIDLDIITMPQKGNLGSRLFTVYANFWFASAGSHCGIHDKHDFLEIHTQLYGVGIMQKFRSQKYNSIIEQDILAPGTTTSEPFCSEIAEGEFSYPFHQYFAETDCVWMALEYFLI</sequence>
<proteinExistence type="predicted"/>
<dbReference type="EMBL" id="CP022699">
    <property type="protein sequence ID" value="ATJ91649.1"/>
    <property type="molecule type" value="Genomic_DNA"/>
</dbReference>
<accession>A0A291PJJ4</accession>
<evidence type="ECO:0000313" key="1">
    <source>
        <dbReference type="EMBL" id="ATJ91649.1"/>
    </source>
</evidence>
<protein>
    <submittedName>
        <fullName evidence="1">Uncharacterized protein</fullName>
    </submittedName>
</protein>
<name>A0A291PJJ4_9PROT</name>
<reference evidence="1 2" key="1">
    <citation type="submission" date="2017-08" db="EMBL/GenBank/DDBJ databases">
        <title>Complete Genome Sequence of Acetobacter tropicalis Oregon-R-modENCODE STRAIN BDGP1, an acetic acid bacterium isolated from Drosophila melanogaster gut.</title>
        <authorList>
            <person name="Wan K.H."/>
            <person name="Yu C."/>
            <person name="Park S."/>
            <person name="Hammonds A.S."/>
            <person name="Booth B.W."/>
            <person name="Celniker S.E."/>
        </authorList>
    </citation>
    <scope>NUCLEOTIDE SEQUENCE [LARGE SCALE GENOMIC DNA]</scope>
    <source>
        <strain evidence="1 2">BDGP1</strain>
    </source>
</reference>
<gene>
    <name evidence="1" type="ORF">CIW82_14070</name>
</gene>
<organism evidence="1 2">
    <name type="scientific">Acetobacter tropicalis</name>
    <dbReference type="NCBI Taxonomy" id="104102"/>
    <lineage>
        <taxon>Bacteria</taxon>
        <taxon>Pseudomonadati</taxon>
        <taxon>Pseudomonadota</taxon>
        <taxon>Alphaproteobacteria</taxon>
        <taxon>Acetobacterales</taxon>
        <taxon>Acetobacteraceae</taxon>
        <taxon>Acetobacter</taxon>
    </lineage>
</organism>